<dbReference type="PANTHER" id="PTHR47406">
    <property type="entry name" value="COAGULATION FACTOR 5/8 TYPE, C-TERMINAL"/>
    <property type="match status" value="1"/>
</dbReference>
<accession>A0A5C6D0S3</accession>
<dbReference type="InterPro" id="IPR032287">
    <property type="entry name" value="DUF4838"/>
</dbReference>
<proteinExistence type="predicted"/>
<comment type="caution">
    <text evidence="3">The sequence shown here is derived from an EMBL/GenBank/DDBJ whole genome shotgun (WGS) entry which is preliminary data.</text>
</comment>
<dbReference type="OrthoDB" id="5136785at2"/>
<dbReference type="Pfam" id="PF03648">
    <property type="entry name" value="Glyco_hydro_67N"/>
    <property type="match status" value="1"/>
</dbReference>
<organism evidence="3 4">
    <name type="scientific">Novipirellula artificiosorum</name>
    <dbReference type="NCBI Taxonomy" id="2528016"/>
    <lineage>
        <taxon>Bacteria</taxon>
        <taxon>Pseudomonadati</taxon>
        <taxon>Planctomycetota</taxon>
        <taxon>Planctomycetia</taxon>
        <taxon>Pirellulales</taxon>
        <taxon>Pirellulaceae</taxon>
        <taxon>Novipirellula</taxon>
    </lineage>
</organism>
<dbReference type="GO" id="GO:0045493">
    <property type="term" value="P:xylan catabolic process"/>
    <property type="evidence" value="ECO:0007669"/>
    <property type="project" value="InterPro"/>
</dbReference>
<dbReference type="RefSeq" id="WP_146531530.1">
    <property type="nucleotide sequence ID" value="NZ_SJPV01000029.1"/>
</dbReference>
<sequence length="782" mass="86996">MVLIRSACVQGDGIGFSTGVRIAFFFGLLFVCLPSSAPNAADVDQPFMIAENGKPQCVIVVAGQPSAAEQTAAIELQSILKQVTGAELPIQTCTEVEQDAKQIVVGPSERFTDLLPNTQLDEVGDDGIVIHGNGNALVLAGPRPRGTLYAVYSFLEDQVGCRWWTPTEDEIPHRPTLSIPPLSITYSPKLKSREAYYRDAFEAKFSARQKLNGHSARTGPSLGGNIRFTDFVHTFFPFLPPKVYFDQHPEWYSLIDGKRVHEKAQLCLTNDEMQAEMTRVVLERLAKNPGAKLISISQNDCRGPCQCENCQAVVDEEGSQAGPLLRFVNAISAVVEKEFPDVWVETLAYQYTRAAPLKVRPRSNVVVRLCSIECSFVETLGEGEQNEPFRKDIEAWSKITPQLFVWDYVTNFSNYLVPHPNLRVLAPNVRFFVDHSVVGLFEQGDSQSGIGDFVRLRAWLLAHLMWNPDQDEEALIDEFLRGYYGPAAPHLRDYLNLINDAGERDGIYLRCFMTDTSAWLTLDDLNRATELFAKAESAVSGDAALAARVRRERLPLDHVWLSRYKSLKRSALIGNTPFAGPDDLQAACEDFIRVCRREGVGNWRERHPFDERANLLIRKSGPPAALPPQAAGVPPADWIDYQDGEFSIARAGEWAEFVEDTAASDGHAVRMPGNHFEWAASLPLSDDIASLNPWHVYVAARCEATTQEGNAMTMGIYDSAEKKSVAHQSVLVQQAAGAEYRLYDLGTHTLSGSMYIWVAPPKRPGKVQSVYVDRVFMIRSPQ</sequence>
<dbReference type="GO" id="GO:0046559">
    <property type="term" value="F:alpha-glucuronidase activity"/>
    <property type="evidence" value="ECO:0007669"/>
    <property type="project" value="InterPro"/>
</dbReference>
<evidence type="ECO:0000313" key="4">
    <source>
        <dbReference type="Proteomes" id="UP000319143"/>
    </source>
</evidence>
<dbReference type="Pfam" id="PF16126">
    <property type="entry name" value="DUF4838"/>
    <property type="match status" value="1"/>
</dbReference>
<name>A0A5C6D0S3_9BACT</name>
<keyword evidence="4" id="KW-1185">Reference proteome</keyword>
<protein>
    <recommendedName>
        <fullName evidence="2">Alpha glucuronidase N-terminal domain-containing protein</fullName>
    </recommendedName>
</protein>
<evidence type="ECO:0000259" key="2">
    <source>
        <dbReference type="Pfam" id="PF03648"/>
    </source>
</evidence>
<reference evidence="3 4" key="1">
    <citation type="submission" date="2019-02" db="EMBL/GenBank/DDBJ databases">
        <title>Deep-cultivation of Planctomycetes and their phenomic and genomic characterization uncovers novel biology.</title>
        <authorList>
            <person name="Wiegand S."/>
            <person name="Jogler M."/>
            <person name="Boedeker C."/>
            <person name="Pinto D."/>
            <person name="Vollmers J."/>
            <person name="Rivas-Marin E."/>
            <person name="Kohn T."/>
            <person name="Peeters S.H."/>
            <person name="Heuer A."/>
            <person name="Rast P."/>
            <person name="Oberbeckmann S."/>
            <person name="Bunk B."/>
            <person name="Jeske O."/>
            <person name="Meyerdierks A."/>
            <person name="Storesund J.E."/>
            <person name="Kallscheuer N."/>
            <person name="Luecker S."/>
            <person name="Lage O.M."/>
            <person name="Pohl T."/>
            <person name="Merkel B.J."/>
            <person name="Hornburger P."/>
            <person name="Mueller R.-W."/>
            <person name="Bruemmer F."/>
            <person name="Labrenz M."/>
            <person name="Spormann A.M."/>
            <person name="Op Den Camp H."/>
            <person name="Overmann J."/>
            <person name="Amann R."/>
            <person name="Jetten M.S.M."/>
            <person name="Mascher T."/>
            <person name="Medema M.H."/>
            <person name="Devos D.P."/>
            <person name="Kaster A.-K."/>
            <person name="Ovreas L."/>
            <person name="Rohde M."/>
            <person name="Galperin M.Y."/>
            <person name="Jogler C."/>
        </authorList>
    </citation>
    <scope>NUCLEOTIDE SEQUENCE [LARGE SCALE GENOMIC DNA]</scope>
    <source>
        <strain evidence="3 4">Poly41</strain>
    </source>
</reference>
<keyword evidence="1" id="KW-0378">Hydrolase</keyword>
<dbReference type="InterPro" id="IPR005154">
    <property type="entry name" value="Glyco_hydro_67_aGlcAse_N"/>
</dbReference>
<gene>
    <name evidence="3" type="ORF">Poly41_68790</name>
</gene>
<dbReference type="InterPro" id="IPR029018">
    <property type="entry name" value="Hex-like_dom2"/>
</dbReference>
<dbReference type="PANTHER" id="PTHR47406:SF2">
    <property type="entry name" value="ALPHA GLUCURONIDASE N-TERMINAL DOMAIN-CONTAINING PROTEIN"/>
    <property type="match status" value="1"/>
</dbReference>
<evidence type="ECO:0000313" key="3">
    <source>
        <dbReference type="EMBL" id="TWU28776.1"/>
    </source>
</evidence>
<dbReference type="Gene3D" id="3.30.379.10">
    <property type="entry name" value="Chitobiase/beta-hexosaminidase domain 2-like"/>
    <property type="match status" value="1"/>
</dbReference>
<dbReference type="SUPFAM" id="SSF55545">
    <property type="entry name" value="beta-N-acetylhexosaminidase-like domain"/>
    <property type="match status" value="1"/>
</dbReference>
<dbReference type="Proteomes" id="UP000319143">
    <property type="component" value="Unassembled WGS sequence"/>
</dbReference>
<feature type="domain" description="Alpha glucuronidase N-terminal" evidence="2">
    <location>
        <begin position="59"/>
        <end position="154"/>
    </location>
</feature>
<dbReference type="EMBL" id="SJPV01000029">
    <property type="protein sequence ID" value="TWU28776.1"/>
    <property type="molecule type" value="Genomic_DNA"/>
</dbReference>
<dbReference type="AlphaFoldDB" id="A0A5C6D0S3"/>
<evidence type="ECO:0000256" key="1">
    <source>
        <dbReference type="ARBA" id="ARBA00022801"/>
    </source>
</evidence>